<keyword evidence="1" id="KW-0812">Transmembrane</keyword>
<keyword evidence="1" id="KW-0472">Membrane</keyword>
<accession>A0ABW2UGA9</accession>
<dbReference type="Proteomes" id="UP001596513">
    <property type="component" value="Unassembled WGS sequence"/>
</dbReference>
<keyword evidence="1" id="KW-1133">Transmembrane helix</keyword>
<sequence>MIPRFTAAEQAVHYPDDRRSFVAVKPYMVVLLGGLLLGAVGLAWGQYLLWGLPWTLPWLPPPQPAATRPASRGGLT</sequence>
<proteinExistence type="predicted"/>
<comment type="caution">
    <text evidence="2">The sequence shown here is derived from an EMBL/GenBank/DDBJ whole genome shotgun (WGS) entry which is preliminary data.</text>
</comment>
<evidence type="ECO:0000313" key="2">
    <source>
        <dbReference type="EMBL" id="MFC7671373.1"/>
    </source>
</evidence>
<evidence type="ECO:0000313" key="3">
    <source>
        <dbReference type="Proteomes" id="UP001596513"/>
    </source>
</evidence>
<name>A0ABW2UGA9_9BACT</name>
<dbReference type="EMBL" id="JBHTEK010000007">
    <property type="protein sequence ID" value="MFC7671373.1"/>
    <property type="molecule type" value="Genomic_DNA"/>
</dbReference>
<evidence type="ECO:0000256" key="1">
    <source>
        <dbReference type="SAM" id="Phobius"/>
    </source>
</evidence>
<dbReference type="RefSeq" id="WP_380207464.1">
    <property type="nucleotide sequence ID" value="NZ_JBHTEK010000007.1"/>
</dbReference>
<gene>
    <name evidence="2" type="ORF">ACFQT0_31175</name>
</gene>
<protein>
    <submittedName>
        <fullName evidence="2">Uncharacterized protein</fullName>
    </submittedName>
</protein>
<feature type="transmembrane region" description="Helical" evidence="1">
    <location>
        <begin position="27"/>
        <end position="50"/>
    </location>
</feature>
<keyword evidence="3" id="KW-1185">Reference proteome</keyword>
<reference evidence="3" key="1">
    <citation type="journal article" date="2019" name="Int. J. Syst. Evol. Microbiol.">
        <title>The Global Catalogue of Microorganisms (GCM) 10K type strain sequencing project: providing services to taxonomists for standard genome sequencing and annotation.</title>
        <authorList>
            <consortium name="The Broad Institute Genomics Platform"/>
            <consortium name="The Broad Institute Genome Sequencing Center for Infectious Disease"/>
            <person name="Wu L."/>
            <person name="Ma J."/>
        </authorList>
    </citation>
    <scope>NUCLEOTIDE SEQUENCE [LARGE SCALE GENOMIC DNA]</scope>
    <source>
        <strain evidence="3">JCM 19635</strain>
    </source>
</reference>
<organism evidence="2 3">
    <name type="scientific">Hymenobacter humi</name>
    <dbReference type="NCBI Taxonomy" id="1411620"/>
    <lineage>
        <taxon>Bacteria</taxon>
        <taxon>Pseudomonadati</taxon>
        <taxon>Bacteroidota</taxon>
        <taxon>Cytophagia</taxon>
        <taxon>Cytophagales</taxon>
        <taxon>Hymenobacteraceae</taxon>
        <taxon>Hymenobacter</taxon>
    </lineage>
</organism>